<dbReference type="Proteomes" id="UP000803844">
    <property type="component" value="Unassembled WGS sequence"/>
</dbReference>
<evidence type="ECO:0000256" key="1">
    <source>
        <dbReference type="SAM" id="SignalP"/>
    </source>
</evidence>
<dbReference type="EMBL" id="MU032344">
    <property type="protein sequence ID" value="KAF3769444.1"/>
    <property type="molecule type" value="Genomic_DNA"/>
</dbReference>
<evidence type="ECO:0000313" key="3">
    <source>
        <dbReference type="Proteomes" id="UP000803844"/>
    </source>
</evidence>
<dbReference type="AlphaFoldDB" id="A0A9P5CSB6"/>
<protein>
    <recommendedName>
        <fullName evidence="4">Secreted protein</fullName>
    </recommendedName>
</protein>
<sequence length="85" mass="9811">MTQAVVFLCFFLSFFFLCSLSSSYSLPPPPPLCIFVFVQLRPLSREILSAISSYFSSTPVRRLEFQSRALIQHCHKELIIPYYSP</sequence>
<keyword evidence="3" id="KW-1185">Reference proteome</keyword>
<reference evidence="2" key="1">
    <citation type="journal article" date="2020" name="Phytopathology">
        <title>Genome sequence of the chestnut blight fungus Cryphonectria parasitica EP155: A fundamental resource for an archetypical invasive plant pathogen.</title>
        <authorList>
            <person name="Crouch J.A."/>
            <person name="Dawe A."/>
            <person name="Aerts A."/>
            <person name="Barry K."/>
            <person name="Churchill A.C.L."/>
            <person name="Grimwood J."/>
            <person name="Hillman B."/>
            <person name="Milgroom M.G."/>
            <person name="Pangilinan J."/>
            <person name="Smith M."/>
            <person name="Salamov A."/>
            <person name="Schmutz J."/>
            <person name="Yadav J."/>
            <person name="Grigoriev I.V."/>
            <person name="Nuss D."/>
        </authorList>
    </citation>
    <scope>NUCLEOTIDE SEQUENCE</scope>
    <source>
        <strain evidence="2">EP155</strain>
    </source>
</reference>
<evidence type="ECO:0008006" key="4">
    <source>
        <dbReference type="Google" id="ProtNLM"/>
    </source>
</evidence>
<organism evidence="2 3">
    <name type="scientific">Cryphonectria parasitica (strain ATCC 38755 / EP155)</name>
    <dbReference type="NCBI Taxonomy" id="660469"/>
    <lineage>
        <taxon>Eukaryota</taxon>
        <taxon>Fungi</taxon>
        <taxon>Dikarya</taxon>
        <taxon>Ascomycota</taxon>
        <taxon>Pezizomycotina</taxon>
        <taxon>Sordariomycetes</taxon>
        <taxon>Sordariomycetidae</taxon>
        <taxon>Diaporthales</taxon>
        <taxon>Cryphonectriaceae</taxon>
        <taxon>Cryphonectria-Endothia species complex</taxon>
        <taxon>Cryphonectria</taxon>
    </lineage>
</organism>
<name>A0A9P5CSB6_CRYP1</name>
<feature type="signal peptide" evidence="1">
    <location>
        <begin position="1"/>
        <end position="23"/>
    </location>
</feature>
<feature type="chain" id="PRO_5040332084" description="Secreted protein" evidence="1">
    <location>
        <begin position="24"/>
        <end position="85"/>
    </location>
</feature>
<accession>A0A9P5CSB6</accession>
<keyword evidence="1" id="KW-0732">Signal</keyword>
<evidence type="ECO:0000313" key="2">
    <source>
        <dbReference type="EMBL" id="KAF3769444.1"/>
    </source>
</evidence>
<dbReference type="RefSeq" id="XP_040780405.1">
    <property type="nucleotide sequence ID" value="XM_040924610.1"/>
</dbReference>
<gene>
    <name evidence="2" type="ORF">M406DRAFT_58784</name>
</gene>
<dbReference type="GeneID" id="63841739"/>
<comment type="caution">
    <text evidence="2">The sequence shown here is derived from an EMBL/GenBank/DDBJ whole genome shotgun (WGS) entry which is preliminary data.</text>
</comment>
<proteinExistence type="predicted"/>